<dbReference type="RefSeq" id="WP_192818579.1">
    <property type="nucleotide sequence ID" value="NZ_CP062310.1"/>
</dbReference>
<reference evidence="1 2" key="1">
    <citation type="submission" date="2020-10" db="EMBL/GenBank/DDBJ databases">
        <title>Thermofilum lucidum 3507LT sp. nov. a novel member of Thermofilaceae family isolated from Chile hot spring, and proposal of description order Thermofilales.</title>
        <authorList>
            <person name="Zayulina K.S."/>
            <person name="Elcheninov A.G."/>
            <person name="Toshchakov S.V."/>
            <person name="Kublanov I.V."/>
        </authorList>
    </citation>
    <scope>NUCLEOTIDE SEQUENCE [LARGE SCALE GENOMIC DNA]</scope>
    <source>
        <strain evidence="1 2">3507LT</strain>
    </source>
</reference>
<protein>
    <submittedName>
        <fullName evidence="1">Uncharacterized protein</fullName>
    </submittedName>
</protein>
<dbReference type="KEGG" id="thel:IG193_07570"/>
<keyword evidence="2" id="KW-1185">Reference proteome</keyword>
<proteinExistence type="predicted"/>
<sequence>MSSGLEERGVTPLHVLVASALAAFREEGVLNYALVTSSMQKAGERLALVYGRPPDPLEALRRAHELLQFAGGVEVEDRGGHYYVRVATRTCRVCPKAVGGLELPGRLCPLPGLLSGFAGLRPDLEGTRKDGTYCVIAIYKNPRD</sequence>
<accession>A0A7L9FFY5</accession>
<evidence type="ECO:0000313" key="2">
    <source>
        <dbReference type="Proteomes" id="UP000594121"/>
    </source>
</evidence>
<evidence type="ECO:0000313" key="1">
    <source>
        <dbReference type="EMBL" id="QOJ78607.1"/>
    </source>
</evidence>
<dbReference type="InParanoid" id="A0A7L9FFY5"/>
<organism evidence="1 2">
    <name type="scientific">Infirmifilum lucidum</name>
    <dbReference type="NCBI Taxonomy" id="2776706"/>
    <lineage>
        <taxon>Archaea</taxon>
        <taxon>Thermoproteota</taxon>
        <taxon>Thermoprotei</taxon>
        <taxon>Thermofilales</taxon>
        <taxon>Thermofilaceae</taxon>
        <taxon>Infirmifilum</taxon>
    </lineage>
</organism>
<gene>
    <name evidence="1" type="ORF">IG193_07570</name>
</gene>
<dbReference type="AlphaFoldDB" id="A0A7L9FFY5"/>
<dbReference type="GeneID" id="59149744"/>
<dbReference type="Proteomes" id="UP000594121">
    <property type="component" value="Chromosome"/>
</dbReference>
<dbReference type="EMBL" id="CP062310">
    <property type="protein sequence ID" value="QOJ78607.1"/>
    <property type="molecule type" value="Genomic_DNA"/>
</dbReference>
<name>A0A7L9FFY5_9CREN</name>